<dbReference type="Proteomes" id="UP000015101">
    <property type="component" value="Unassembled WGS sequence"/>
</dbReference>
<dbReference type="OrthoDB" id="5596422at2759"/>
<gene>
    <name evidence="4" type="primary">20208163</name>
    <name evidence="3" type="ORF">HELRODRAFT_181613</name>
</gene>
<sequence length="192" mass="22181">MYVIPSAKSSYVWNGVMCLKHGYYKGAIFRFKLVIPETVLDDECPSVLFTPPIYHPLINKQTGVLNINWSFYPWIYEKDRQLFKEKARLAVENCSVKLSATIIDDDEDGDDNNNNNNHNKNNHYDNTDDVNCNLKTHSDHCDADNYDEHSFIFSELSNEELAEAKGSLMCHFYSDITYSYVGFKSTETIYTV</sequence>
<dbReference type="HOGENOM" id="CLU_1416581_0_0_1"/>
<dbReference type="GeneID" id="20208163"/>
<evidence type="ECO:0000313" key="3">
    <source>
        <dbReference type="EMBL" id="ESN92275.1"/>
    </source>
</evidence>
<dbReference type="CTD" id="20208163"/>
<evidence type="ECO:0000256" key="1">
    <source>
        <dbReference type="SAM" id="MobiDB-lite"/>
    </source>
</evidence>
<dbReference type="CDD" id="cd23814">
    <property type="entry name" value="UEV_AKTIP"/>
    <property type="match status" value="1"/>
</dbReference>
<proteinExistence type="predicted"/>
<feature type="domain" description="UBC core" evidence="2">
    <location>
        <begin position="1"/>
        <end position="139"/>
    </location>
</feature>
<dbReference type="KEGG" id="hro:HELRODRAFT_181613"/>
<dbReference type="SUPFAM" id="SSF54495">
    <property type="entry name" value="UBC-like"/>
    <property type="match status" value="1"/>
</dbReference>
<reference evidence="3 5" key="2">
    <citation type="journal article" date="2013" name="Nature">
        <title>Insights into bilaterian evolution from three spiralian genomes.</title>
        <authorList>
            <person name="Simakov O."/>
            <person name="Marletaz F."/>
            <person name="Cho S.J."/>
            <person name="Edsinger-Gonzales E."/>
            <person name="Havlak P."/>
            <person name="Hellsten U."/>
            <person name="Kuo D.H."/>
            <person name="Larsson T."/>
            <person name="Lv J."/>
            <person name="Arendt D."/>
            <person name="Savage R."/>
            <person name="Osoegawa K."/>
            <person name="de Jong P."/>
            <person name="Grimwood J."/>
            <person name="Chapman J.A."/>
            <person name="Shapiro H."/>
            <person name="Aerts A."/>
            <person name="Otillar R.P."/>
            <person name="Terry A.Y."/>
            <person name="Boore J.L."/>
            <person name="Grigoriev I.V."/>
            <person name="Lindberg D.R."/>
            <person name="Seaver E.C."/>
            <person name="Weisblat D.A."/>
            <person name="Putnam N.H."/>
            <person name="Rokhsar D.S."/>
        </authorList>
    </citation>
    <scope>NUCLEOTIDE SEQUENCE</scope>
</reference>
<protein>
    <recommendedName>
        <fullName evidence="2">UBC core domain-containing protein</fullName>
    </recommendedName>
</protein>
<dbReference type="AlphaFoldDB" id="T1FH64"/>
<accession>T1FH64</accession>
<dbReference type="EMBL" id="AMQM01007689">
    <property type="status" value="NOT_ANNOTATED_CDS"/>
    <property type="molecule type" value="Genomic_DNA"/>
</dbReference>
<evidence type="ECO:0000313" key="4">
    <source>
        <dbReference type="EnsemblMetazoa" id="HelroP181613"/>
    </source>
</evidence>
<name>T1FH64_HELRO</name>
<feature type="region of interest" description="Disordered" evidence="1">
    <location>
        <begin position="105"/>
        <end position="126"/>
    </location>
</feature>
<reference evidence="4" key="3">
    <citation type="submission" date="2015-06" db="UniProtKB">
        <authorList>
            <consortium name="EnsemblMetazoa"/>
        </authorList>
    </citation>
    <scope>IDENTIFICATION</scope>
</reference>
<keyword evidence="5" id="KW-1185">Reference proteome</keyword>
<dbReference type="STRING" id="6412.T1FH64"/>
<evidence type="ECO:0000259" key="2">
    <source>
        <dbReference type="PROSITE" id="PS50127"/>
    </source>
</evidence>
<dbReference type="RefSeq" id="XP_009029651.1">
    <property type="nucleotide sequence ID" value="XM_009031403.1"/>
</dbReference>
<dbReference type="InterPro" id="IPR016135">
    <property type="entry name" value="UBQ-conjugating_enzyme/RWD"/>
</dbReference>
<evidence type="ECO:0000313" key="5">
    <source>
        <dbReference type="Proteomes" id="UP000015101"/>
    </source>
</evidence>
<dbReference type="PROSITE" id="PS50127">
    <property type="entry name" value="UBC_2"/>
    <property type="match status" value="1"/>
</dbReference>
<organism evidence="4 5">
    <name type="scientific">Helobdella robusta</name>
    <name type="common">Californian leech</name>
    <dbReference type="NCBI Taxonomy" id="6412"/>
    <lineage>
        <taxon>Eukaryota</taxon>
        <taxon>Metazoa</taxon>
        <taxon>Spiralia</taxon>
        <taxon>Lophotrochozoa</taxon>
        <taxon>Annelida</taxon>
        <taxon>Clitellata</taxon>
        <taxon>Hirudinea</taxon>
        <taxon>Rhynchobdellida</taxon>
        <taxon>Glossiphoniidae</taxon>
        <taxon>Helobdella</taxon>
    </lineage>
</organism>
<dbReference type="InterPro" id="IPR000608">
    <property type="entry name" value="UBC"/>
</dbReference>
<dbReference type="EnsemblMetazoa" id="HelroT181613">
    <property type="protein sequence ID" value="HelroP181613"/>
    <property type="gene ID" value="HelroG181613"/>
</dbReference>
<dbReference type="EMBL" id="KB097656">
    <property type="protein sequence ID" value="ESN92275.1"/>
    <property type="molecule type" value="Genomic_DNA"/>
</dbReference>
<dbReference type="Gene3D" id="3.10.110.10">
    <property type="entry name" value="Ubiquitin Conjugating Enzyme"/>
    <property type="match status" value="1"/>
</dbReference>
<reference evidence="5" key="1">
    <citation type="submission" date="2012-12" db="EMBL/GenBank/DDBJ databases">
        <authorList>
            <person name="Hellsten U."/>
            <person name="Grimwood J."/>
            <person name="Chapman J.A."/>
            <person name="Shapiro H."/>
            <person name="Aerts A."/>
            <person name="Otillar R.P."/>
            <person name="Terry A.Y."/>
            <person name="Boore J.L."/>
            <person name="Simakov O."/>
            <person name="Marletaz F."/>
            <person name="Cho S.-J."/>
            <person name="Edsinger-Gonzales E."/>
            <person name="Havlak P."/>
            <person name="Kuo D.-H."/>
            <person name="Larsson T."/>
            <person name="Lv J."/>
            <person name="Arendt D."/>
            <person name="Savage R."/>
            <person name="Osoegawa K."/>
            <person name="de Jong P."/>
            <person name="Lindberg D.R."/>
            <person name="Seaver E.C."/>
            <person name="Weisblat D.A."/>
            <person name="Putnam N.H."/>
            <person name="Grigoriev I.V."/>
            <person name="Rokhsar D.S."/>
        </authorList>
    </citation>
    <scope>NUCLEOTIDE SEQUENCE</scope>
</reference>
<dbReference type="eggNOG" id="KOG0429">
    <property type="taxonomic scope" value="Eukaryota"/>
</dbReference>
<dbReference type="InParanoid" id="T1FH64"/>